<reference evidence="2" key="1">
    <citation type="submission" date="2017-03" db="EMBL/GenBank/DDBJ databases">
        <title>The mitochondrial genome of the carnivorous plant Utricularia reniformis (Lentibulariaceae): structure, comparative analysis and evolutionary landmarks.</title>
        <authorList>
            <person name="Silva S.R."/>
            <person name="Alvarenga D.O."/>
            <person name="Michael T.P."/>
            <person name="Miranda V.F.O."/>
            <person name="Varani A.M."/>
        </authorList>
    </citation>
    <scope>NUCLEOTIDE SEQUENCE</scope>
</reference>
<organism evidence="2">
    <name type="scientific">Utricularia reniformis</name>
    <dbReference type="NCBI Taxonomy" id="192314"/>
    <lineage>
        <taxon>Eukaryota</taxon>
        <taxon>Viridiplantae</taxon>
        <taxon>Streptophyta</taxon>
        <taxon>Embryophyta</taxon>
        <taxon>Tracheophyta</taxon>
        <taxon>Spermatophyta</taxon>
        <taxon>Magnoliopsida</taxon>
        <taxon>eudicotyledons</taxon>
        <taxon>Gunneridae</taxon>
        <taxon>Pentapetalae</taxon>
        <taxon>asterids</taxon>
        <taxon>lamiids</taxon>
        <taxon>Lamiales</taxon>
        <taxon>Lentibulariaceae</taxon>
        <taxon>Utricularia</taxon>
    </lineage>
</organism>
<gene>
    <name evidence="2" type="ORF">AEK19_MT0202</name>
</gene>
<sequence length="110" mass="12421">MFHHSRDSGKIYWDEGSVEHRQQNHPGLPIVTMTTSLRLPLFITDLQGEEKKLVANKCVSAKDLTKRLYSLLLYIYSIPGIYLCSLCLPSGTSYGAIGYFKLFSSLGFPF</sequence>
<geneLocation type="mitochondrion" evidence="2"/>
<keyword evidence="1" id="KW-1133">Transmembrane helix</keyword>
<keyword evidence="1" id="KW-0472">Membrane</keyword>
<dbReference type="EMBL" id="KY774314">
    <property type="protein sequence ID" value="ART30481.1"/>
    <property type="molecule type" value="Genomic_DNA"/>
</dbReference>
<protein>
    <submittedName>
        <fullName evidence="2">Uncharacterized protein</fullName>
    </submittedName>
</protein>
<keyword evidence="1" id="KW-0812">Transmembrane</keyword>
<feature type="transmembrane region" description="Helical" evidence="1">
    <location>
        <begin position="71"/>
        <end position="100"/>
    </location>
</feature>
<keyword evidence="2" id="KW-0496">Mitochondrion</keyword>
<name>A0A1Y0AZC4_9LAMI</name>
<evidence type="ECO:0000256" key="1">
    <source>
        <dbReference type="SAM" id="Phobius"/>
    </source>
</evidence>
<accession>A0A1Y0AZC4</accession>
<evidence type="ECO:0000313" key="2">
    <source>
        <dbReference type="EMBL" id="ART30481.1"/>
    </source>
</evidence>
<dbReference type="AlphaFoldDB" id="A0A1Y0AZC4"/>
<proteinExistence type="predicted"/>